<dbReference type="RefSeq" id="WP_155094601.1">
    <property type="nucleotide sequence ID" value="NZ_WMIE01000002.1"/>
</dbReference>
<name>A0A6L6J530_9RHOB</name>
<organism evidence="1 2">
    <name type="scientific">Paracoccus aestuariivivens</name>
    <dbReference type="NCBI Taxonomy" id="1820333"/>
    <lineage>
        <taxon>Bacteria</taxon>
        <taxon>Pseudomonadati</taxon>
        <taxon>Pseudomonadota</taxon>
        <taxon>Alphaproteobacteria</taxon>
        <taxon>Rhodobacterales</taxon>
        <taxon>Paracoccaceae</taxon>
        <taxon>Paracoccus</taxon>
    </lineage>
</organism>
<dbReference type="Proteomes" id="UP000478183">
    <property type="component" value="Unassembled WGS sequence"/>
</dbReference>
<proteinExistence type="predicted"/>
<comment type="caution">
    <text evidence="1">The sequence shown here is derived from an EMBL/GenBank/DDBJ whole genome shotgun (WGS) entry which is preliminary data.</text>
</comment>
<dbReference type="OrthoDB" id="564699at2"/>
<dbReference type="Pfam" id="PF10983">
    <property type="entry name" value="DUF2793"/>
    <property type="match status" value="1"/>
</dbReference>
<evidence type="ECO:0000313" key="1">
    <source>
        <dbReference type="EMBL" id="MTH77213.1"/>
    </source>
</evidence>
<dbReference type="AlphaFoldDB" id="A0A6L6J530"/>
<keyword evidence="2" id="KW-1185">Reference proteome</keyword>
<dbReference type="InterPro" id="IPR021251">
    <property type="entry name" value="DUF2793"/>
</dbReference>
<evidence type="ECO:0000313" key="2">
    <source>
        <dbReference type="Proteomes" id="UP000478183"/>
    </source>
</evidence>
<reference evidence="1 2" key="1">
    <citation type="submission" date="2019-11" db="EMBL/GenBank/DDBJ databases">
        <authorList>
            <person name="Dong K."/>
        </authorList>
    </citation>
    <scope>NUCLEOTIDE SEQUENCE [LARGE SCALE GENOMIC DNA]</scope>
    <source>
        <strain evidence="1 2">NBRC 111993</strain>
    </source>
</reference>
<gene>
    <name evidence="1" type="ORF">GL286_05695</name>
</gene>
<protein>
    <submittedName>
        <fullName evidence="1">DUF2793 domain-containing protein</fullName>
    </submittedName>
</protein>
<dbReference type="EMBL" id="WMIE01000002">
    <property type="protein sequence ID" value="MTH77213.1"/>
    <property type="molecule type" value="Genomic_DNA"/>
</dbReference>
<accession>A0A6L6J530</accession>
<sequence>MSENSTTNLTLPLLLPAQAQKHVTVNDALMRLDGMVDLVLQSVSRTAPPSPVVEGQCWGVPAGAINEWEGQAGKIAIGANGGWVFVAPTFGRRAMIADRGMMAVHDGLVWVPGAISMGLHGSGMIASQLTEDVNISAGATVTTLMVIPTGAMVIGATAKVLTAITGTLTTWSLGNADSTNRFGEGLGKAVGSWSRGILGTPMTYWSPTPLRLTAAGGQFSGGKVRVVVHWLELRLPN</sequence>